<evidence type="ECO:0000256" key="4">
    <source>
        <dbReference type="ARBA" id="ARBA00022741"/>
    </source>
</evidence>
<dbReference type="AlphaFoldDB" id="A0A4Y3RC56"/>
<evidence type="ECO:0000259" key="9">
    <source>
        <dbReference type="Pfam" id="PF18967"/>
    </source>
</evidence>
<comment type="subcellular location">
    <subcellularLocation>
        <location evidence="1">Cell membrane</location>
    </subcellularLocation>
</comment>
<dbReference type="GO" id="GO:0005886">
    <property type="term" value="C:plasma membrane"/>
    <property type="evidence" value="ECO:0007669"/>
    <property type="project" value="UniProtKB-SubCell"/>
</dbReference>
<evidence type="ECO:0000256" key="2">
    <source>
        <dbReference type="ARBA" id="ARBA00022475"/>
    </source>
</evidence>
<dbReference type="Pfam" id="PF18967">
    <property type="entry name" value="PycTM"/>
    <property type="match status" value="1"/>
</dbReference>
<feature type="transmembrane region" description="Helical" evidence="8">
    <location>
        <begin position="42"/>
        <end position="65"/>
    </location>
</feature>
<gene>
    <name evidence="10" type="ORF">SGA01_09560</name>
</gene>
<protein>
    <recommendedName>
        <fullName evidence="9">Pycsar effector protein domain-containing protein</fullName>
    </recommendedName>
</protein>
<keyword evidence="5 8" id="KW-1133">Transmembrane helix</keyword>
<keyword evidence="6" id="KW-0051">Antiviral defense</keyword>
<evidence type="ECO:0000256" key="8">
    <source>
        <dbReference type="SAM" id="Phobius"/>
    </source>
</evidence>
<evidence type="ECO:0000256" key="5">
    <source>
        <dbReference type="ARBA" id="ARBA00022989"/>
    </source>
</evidence>
<dbReference type="EMBL" id="BJMN01000006">
    <property type="protein sequence ID" value="GEB55351.1"/>
    <property type="molecule type" value="Genomic_DNA"/>
</dbReference>
<organism evidence="10 11">
    <name type="scientific">Streptomyces gardneri</name>
    <dbReference type="NCBI Taxonomy" id="66892"/>
    <lineage>
        <taxon>Bacteria</taxon>
        <taxon>Bacillati</taxon>
        <taxon>Actinomycetota</taxon>
        <taxon>Actinomycetes</taxon>
        <taxon>Kitasatosporales</taxon>
        <taxon>Streptomycetaceae</taxon>
        <taxon>Streptomyces</taxon>
    </lineage>
</organism>
<name>A0A4Y3RC56_9ACTN</name>
<evidence type="ECO:0000313" key="10">
    <source>
        <dbReference type="EMBL" id="GEB55351.1"/>
    </source>
</evidence>
<sequence length="182" mass="19212">MNVTAPEEGSGTEPRARHLSPGAAERLLGELRQEAVRADTKGSILVAAQGMAAAALVGVLAARGWHPTDLSGLGQVLWWAGAGCFLVSLTALLMAVVPRYRTVGWQPGDPLTHFADIRGAARRGQEVLEEALRDTDRAPRAAVIASLMENSRIVSIKYDWLRVGIAGFTVALVLLPGALLAG</sequence>
<feature type="transmembrane region" description="Helical" evidence="8">
    <location>
        <begin position="160"/>
        <end position="181"/>
    </location>
</feature>
<accession>A0A4Y3RC56</accession>
<dbReference type="Proteomes" id="UP000315226">
    <property type="component" value="Unassembled WGS sequence"/>
</dbReference>
<keyword evidence="3 8" id="KW-0812">Transmembrane</keyword>
<dbReference type="GO" id="GO:0000166">
    <property type="term" value="F:nucleotide binding"/>
    <property type="evidence" value="ECO:0007669"/>
    <property type="project" value="UniProtKB-KW"/>
</dbReference>
<proteinExistence type="predicted"/>
<dbReference type="InterPro" id="IPR043760">
    <property type="entry name" value="PycTM_dom"/>
</dbReference>
<keyword evidence="11" id="KW-1185">Reference proteome</keyword>
<keyword evidence="2" id="KW-1003">Cell membrane</keyword>
<evidence type="ECO:0000256" key="1">
    <source>
        <dbReference type="ARBA" id="ARBA00004236"/>
    </source>
</evidence>
<feature type="domain" description="Pycsar effector protein" evidence="9">
    <location>
        <begin position="24"/>
        <end position="179"/>
    </location>
</feature>
<keyword evidence="4" id="KW-0547">Nucleotide-binding</keyword>
<evidence type="ECO:0000256" key="3">
    <source>
        <dbReference type="ARBA" id="ARBA00022692"/>
    </source>
</evidence>
<evidence type="ECO:0000256" key="6">
    <source>
        <dbReference type="ARBA" id="ARBA00023118"/>
    </source>
</evidence>
<evidence type="ECO:0000256" key="7">
    <source>
        <dbReference type="ARBA" id="ARBA00023136"/>
    </source>
</evidence>
<feature type="transmembrane region" description="Helical" evidence="8">
    <location>
        <begin position="77"/>
        <end position="97"/>
    </location>
</feature>
<evidence type="ECO:0000313" key="11">
    <source>
        <dbReference type="Proteomes" id="UP000315226"/>
    </source>
</evidence>
<keyword evidence="7 8" id="KW-0472">Membrane</keyword>
<reference evidence="10 11" key="1">
    <citation type="submission" date="2019-06" db="EMBL/GenBank/DDBJ databases">
        <title>Whole genome shotgun sequence of Streptomyces gardneri NBRC 12865.</title>
        <authorList>
            <person name="Hosoyama A."/>
            <person name="Uohara A."/>
            <person name="Ohji S."/>
            <person name="Ichikawa N."/>
        </authorList>
    </citation>
    <scope>NUCLEOTIDE SEQUENCE [LARGE SCALE GENOMIC DNA]</scope>
    <source>
        <strain evidence="10 11">NBRC 12865</strain>
    </source>
</reference>
<dbReference type="GO" id="GO:0051607">
    <property type="term" value="P:defense response to virus"/>
    <property type="evidence" value="ECO:0007669"/>
    <property type="project" value="UniProtKB-KW"/>
</dbReference>
<comment type="caution">
    <text evidence="10">The sequence shown here is derived from an EMBL/GenBank/DDBJ whole genome shotgun (WGS) entry which is preliminary data.</text>
</comment>